<evidence type="ECO:0000313" key="4">
    <source>
        <dbReference type="Proteomes" id="UP000267223"/>
    </source>
</evidence>
<proteinExistence type="inferred from homology"/>
<dbReference type="Proteomes" id="UP000267223">
    <property type="component" value="Unassembled WGS sequence"/>
</dbReference>
<evidence type="ECO:0000256" key="1">
    <source>
        <dbReference type="ARBA" id="ARBA00008791"/>
    </source>
</evidence>
<dbReference type="CDD" id="cd00293">
    <property type="entry name" value="USP-like"/>
    <property type="match status" value="1"/>
</dbReference>
<dbReference type="InterPro" id="IPR006016">
    <property type="entry name" value="UspA"/>
</dbReference>
<dbReference type="AlphaFoldDB" id="A0A3M9NB21"/>
<name>A0A3M9NB21_9BACT</name>
<evidence type="ECO:0000313" key="3">
    <source>
        <dbReference type="EMBL" id="RNI34575.1"/>
    </source>
</evidence>
<accession>A0A3M9NB21</accession>
<dbReference type="InterPro" id="IPR006015">
    <property type="entry name" value="Universal_stress_UspA"/>
</dbReference>
<organism evidence="3 4">
    <name type="scientific">Hanamia caeni</name>
    <dbReference type="NCBI Taxonomy" id="2294116"/>
    <lineage>
        <taxon>Bacteria</taxon>
        <taxon>Pseudomonadati</taxon>
        <taxon>Bacteroidota</taxon>
        <taxon>Chitinophagia</taxon>
        <taxon>Chitinophagales</taxon>
        <taxon>Chitinophagaceae</taxon>
        <taxon>Hanamia</taxon>
    </lineage>
</organism>
<dbReference type="EMBL" id="RJJR01000013">
    <property type="protein sequence ID" value="RNI34575.1"/>
    <property type="molecule type" value="Genomic_DNA"/>
</dbReference>
<dbReference type="PRINTS" id="PR01438">
    <property type="entry name" value="UNVRSLSTRESS"/>
</dbReference>
<dbReference type="OrthoDB" id="9788959at2"/>
<sequence length="276" mass="31146">MKNILVPTDFSDASTNAVEYAAALAQDFQAKLILLNVVAPRVVIEDISATAYLITEAELSENNKKLMKNEILRLSEKYHIIVEAYLRKGLPTEVIEEFSASKRADIVVMGMKGKGKSNSKFGSTTTMLIRKSDIPVLVIPKKAKFEPIRQITFASEFVMSHADYSILDGFAEKYDSNINVLNVQKNRQLVEVENTIGKTEADLSFAKFHHRFESYESDKLEKGIEEYLKLNPSNMLAMVAQKHSFLKRTFGTIHTKNMCYQTLIPLLVFPAKQSVN</sequence>
<keyword evidence="4" id="KW-1185">Reference proteome</keyword>
<feature type="domain" description="UspA" evidence="2">
    <location>
        <begin position="1"/>
        <end position="140"/>
    </location>
</feature>
<dbReference type="PANTHER" id="PTHR46268">
    <property type="entry name" value="STRESS RESPONSE PROTEIN NHAX"/>
    <property type="match status" value="1"/>
</dbReference>
<dbReference type="Gene3D" id="3.40.50.12370">
    <property type="match status" value="1"/>
</dbReference>
<dbReference type="Pfam" id="PF00582">
    <property type="entry name" value="Usp"/>
    <property type="match status" value="1"/>
</dbReference>
<dbReference type="PANTHER" id="PTHR46268:SF6">
    <property type="entry name" value="UNIVERSAL STRESS PROTEIN UP12"/>
    <property type="match status" value="1"/>
</dbReference>
<comment type="similarity">
    <text evidence="1">Belongs to the universal stress protein A family.</text>
</comment>
<comment type="caution">
    <text evidence="3">The sequence shown here is derived from an EMBL/GenBank/DDBJ whole genome shotgun (WGS) entry which is preliminary data.</text>
</comment>
<dbReference type="RefSeq" id="WP_123121636.1">
    <property type="nucleotide sequence ID" value="NZ_RJJR01000013.1"/>
</dbReference>
<protein>
    <submittedName>
        <fullName evidence="3">Universal stress protein</fullName>
    </submittedName>
</protein>
<reference evidence="3 4" key="1">
    <citation type="submission" date="2018-11" db="EMBL/GenBank/DDBJ databases">
        <title>Draft genome sequence of Ferruginibacter sp. BO-59.</title>
        <authorList>
            <person name="Im W.T."/>
        </authorList>
    </citation>
    <scope>NUCLEOTIDE SEQUENCE [LARGE SCALE GENOMIC DNA]</scope>
    <source>
        <strain evidence="3 4">BO-59</strain>
    </source>
</reference>
<gene>
    <name evidence="3" type="ORF">EFY79_15495</name>
</gene>
<dbReference type="SUPFAM" id="SSF52402">
    <property type="entry name" value="Adenine nucleotide alpha hydrolases-like"/>
    <property type="match status" value="1"/>
</dbReference>
<evidence type="ECO:0000259" key="2">
    <source>
        <dbReference type="Pfam" id="PF00582"/>
    </source>
</evidence>